<accession>A0ABQ1FME8</accession>
<sequence length="270" mass="29491">MSTSKKRKASAIEPDLSGAFHPIKPKRVLTLEAARQASQESQPFLVQPGGSNFGVYEGFNTQIAPKQDTYWQQIVAKPSEVMSTKYTELFPALSSDSDLSRANKALVTGGRNAPRPKPGKGRWQHHKSYTFHAQLTATLLRVNESFTALGKESMGLPKYDAGTGIVAEALALKWKAKNQGKNLNMKSVGAHLTDKFPQLDTTEKMRKKGKPALLKQIADSRMSAAVMAAKRAEAKGKSDLKSINKYVQRKFAKHGLGPVPGGWAAKFKAL</sequence>
<evidence type="ECO:0000313" key="2">
    <source>
        <dbReference type="Proteomes" id="UP000620046"/>
    </source>
</evidence>
<dbReference type="Proteomes" id="UP000620046">
    <property type="component" value="Unassembled WGS sequence"/>
</dbReference>
<evidence type="ECO:0000313" key="1">
    <source>
        <dbReference type="EMBL" id="GGA20937.1"/>
    </source>
</evidence>
<proteinExistence type="predicted"/>
<comment type="caution">
    <text evidence="1">The sequence shown here is derived from an EMBL/GenBank/DDBJ whole genome shotgun (WGS) entry which is preliminary data.</text>
</comment>
<reference evidence="2" key="1">
    <citation type="journal article" date="2019" name="Int. J. Syst. Evol. Microbiol.">
        <title>The Global Catalogue of Microorganisms (GCM) 10K type strain sequencing project: providing services to taxonomists for standard genome sequencing and annotation.</title>
        <authorList>
            <consortium name="The Broad Institute Genomics Platform"/>
            <consortium name="The Broad Institute Genome Sequencing Center for Infectious Disease"/>
            <person name="Wu L."/>
            <person name="Ma J."/>
        </authorList>
    </citation>
    <scope>NUCLEOTIDE SEQUENCE [LARGE SCALE GENOMIC DNA]</scope>
    <source>
        <strain evidence="2">CGMCC 1.15439</strain>
    </source>
</reference>
<keyword evidence="2" id="KW-1185">Reference proteome</keyword>
<dbReference type="EMBL" id="BMJA01000001">
    <property type="protein sequence ID" value="GGA20937.1"/>
    <property type="molecule type" value="Genomic_DNA"/>
</dbReference>
<organism evidence="1 2">
    <name type="scientific">Dyella nitratireducens</name>
    <dbReference type="NCBI Taxonomy" id="1849580"/>
    <lineage>
        <taxon>Bacteria</taxon>
        <taxon>Pseudomonadati</taxon>
        <taxon>Pseudomonadota</taxon>
        <taxon>Gammaproteobacteria</taxon>
        <taxon>Lysobacterales</taxon>
        <taxon>Rhodanobacteraceae</taxon>
        <taxon>Dyella</taxon>
    </lineage>
</organism>
<protein>
    <submittedName>
        <fullName evidence="1">Uncharacterized protein</fullName>
    </submittedName>
</protein>
<dbReference type="RefSeq" id="WP_188792808.1">
    <property type="nucleotide sequence ID" value="NZ_BMJA01000001.1"/>
</dbReference>
<name>A0ABQ1FME8_9GAMM</name>
<gene>
    <name evidence="1" type="ORF">GCM10010981_06300</name>
</gene>